<dbReference type="Proteomes" id="UP000263012">
    <property type="component" value="Chromosome"/>
</dbReference>
<dbReference type="Pfam" id="PF02635">
    <property type="entry name" value="DsrE"/>
    <property type="match status" value="1"/>
</dbReference>
<sequence>MLTGGPFDSQRWRTAYELGRAALSDDHDVTFFHYLDGIYVPIDGQEFPDGSTEGLYGDMPTEKFQELIEAGAEVICCGLCIDARGIDPDTAYPEGIEVGLLSDLADLLGEADRVISL</sequence>
<dbReference type="PANTHER" id="PTHR34874:SF1">
    <property type="entry name" value="PROTEIN YCHN"/>
    <property type="match status" value="1"/>
</dbReference>
<evidence type="ECO:0000313" key="1">
    <source>
        <dbReference type="EMBL" id="AUX10120.1"/>
    </source>
</evidence>
<keyword evidence="2" id="KW-1185">Reference proteome</keyword>
<dbReference type="InterPro" id="IPR003787">
    <property type="entry name" value="Sulphur_relay_DsrE/F-like"/>
</dbReference>
<dbReference type="AlphaFoldDB" id="A0A343TLZ8"/>
<dbReference type="EMBL" id="CP025066">
    <property type="protein sequence ID" value="AUX10120.1"/>
    <property type="molecule type" value="Genomic_DNA"/>
</dbReference>
<dbReference type="Gene3D" id="3.40.1260.10">
    <property type="entry name" value="DsrEFH-like"/>
    <property type="match status" value="1"/>
</dbReference>
<dbReference type="GO" id="GO:0005829">
    <property type="term" value="C:cytosol"/>
    <property type="evidence" value="ECO:0007669"/>
    <property type="project" value="TreeGrafter"/>
</dbReference>
<evidence type="ECO:0000313" key="2">
    <source>
        <dbReference type="Proteomes" id="UP000263012"/>
    </source>
</evidence>
<protein>
    <submittedName>
        <fullName evidence="1">tRNA 2-thiouridine synthesizing protein D</fullName>
    </submittedName>
</protein>
<organism evidence="1 2">
    <name type="scientific">Halalkaliarchaeum desulfuricum</name>
    <dbReference type="NCBI Taxonomy" id="2055893"/>
    <lineage>
        <taxon>Archaea</taxon>
        <taxon>Methanobacteriati</taxon>
        <taxon>Methanobacteriota</taxon>
        <taxon>Stenosarchaea group</taxon>
        <taxon>Halobacteria</taxon>
        <taxon>Halobacteriales</taxon>
        <taxon>Haloferacaceae</taxon>
        <taxon>Halalkaliarchaeum</taxon>
    </lineage>
</organism>
<reference evidence="2" key="1">
    <citation type="submission" date="2017-11" db="EMBL/GenBank/DDBJ databases">
        <title>Phenotypic and genomic properties of facultatively anaerobic sulfur-reducing natronoarchaea from hypersaline soda lakes.</title>
        <authorList>
            <person name="Sorokin D.Y."/>
            <person name="Kublanov I.V."/>
            <person name="Roman P."/>
            <person name="Sinninghe Damste J.S."/>
            <person name="Golyshin P.N."/>
            <person name="Rojo D."/>
            <person name="Ciordia S."/>
            <person name="Mena M.D.C."/>
            <person name="Ferrer M."/>
            <person name="Messina E."/>
            <person name="Smedile F."/>
            <person name="La Spada G."/>
            <person name="La Cono V."/>
            <person name="Yakimov M.M."/>
        </authorList>
    </citation>
    <scope>NUCLEOTIDE SEQUENCE [LARGE SCALE GENOMIC DNA]</scope>
    <source>
        <strain evidence="2">AArc-Sl</strain>
    </source>
</reference>
<accession>A0A343TLZ8</accession>
<proteinExistence type="predicted"/>
<dbReference type="KEGG" id="hdf:AArcSl_2499"/>
<gene>
    <name evidence="1" type="primary">dsrE</name>
    <name evidence="1" type="ORF">AArcSl_2499</name>
</gene>
<dbReference type="PANTHER" id="PTHR34874">
    <property type="entry name" value="PROTEIN YCHN"/>
    <property type="match status" value="1"/>
</dbReference>
<name>A0A343TLZ8_9EURY</name>
<dbReference type="InterPro" id="IPR027396">
    <property type="entry name" value="DsrEFH-like"/>
</dbReference>
<dbReference type="SUPFAM" id="SSF75169">
    <property type="entry name" value="DsrEFH-like"/>
    <property type="match status" value="1"/>
</dbReference>